<dbReference type="Pfam" id="PF00023">
    <property type="entry name" value="Ank"/>
    <property type="match status" value="2"/>
</dbReference>
<dbReference type="Proteomes" id="UP000750502">
    <property type="component" value="Unassembled WGS sequence"/>
</dbReference>
<feature type="repeat" description="ANK" evidence="3">
    <location>
        <begin position="894"/>
        <end position="926"/>
    </location>
</feature>
<feature type="repeat" description="ANK" evidence="3">
    <location>
        <begin position="927"/>
        <end position="959"/>
    </location>
</feature>
<dbReference type="InterPro" id="IPR001870">
    <property type="entry name" value="B30.2/SPRY"/>
</dbReference>
<feature type="repeat" description="ANK" evidence="3">
    <location>
        <begin position="732"/>
        <end position="764"/>
    </location>
</feature>
<reference evidence="6" key="1">
    <citation type="journal article" date="2020" name="bioRxiv">
        <title>Historical genomics reveals the evolutionary mechanisms behind multiple outbreaks of the host-specific coffee wilt pathogen Fusarium xylarioides.</title>
        <authorList>
            <person name="Peck D."/>
            <person name="Nowell R.W."/>
            <person name="Flood J."/>
            <person name="Ryan M.J."/>
            <person name="Barraclough T.G."/>
        </authorList>
    </citation>
    <scope>NUCLEOTIDE SEQUENCE</scope>
    <source>
        <strain evidence="6">IMI 127659i</strain>
    </source>
</reference>
<feature type="domain" description="B30.2/SPRY" evidence="5">
    <location>
        <begin position="1615"/>
        <end position="1803"/>
    </location>
</feature>
<dbReference type="InterPro" id="IPR013320">
    <property type="entry name" value="ConA-like_dom_sf"/>
</dbReference>
<dbReference type="PROSITE" id="PS50058">
    <property type="entry name" value="G_PROTEIN_GAMMA"/>
    <property type="match status" value="1"/>
</dbReference>
<evidence type="ECO:0000259" key="4">
    <source>
        <dbReference type="PROSITE" id="PS50058"/>
    </source>
</evidence>
<evidence type="ECO:0000256" key="3">
    <source>
        <dbReference type="PROSITE-ProRule" id="PRU00023"/>
    </source>
</evidence>
<dbReference type="InterPro" id="IPR036770">
    <property type="entry name" value="Ankyrin_rpt-contain_sf"/>
</dbReference>
<dbReference type="Pfam" id="PF12796">
    <property type="entry name" value="Ank_2"/>
    <property type="match status" value="7"/>
</dbReference>
<dbReference type="Pfam" id="PF00622">
    <property type="entry name" value="SPRY"/>
    <property type="match status" value="1"/>
</dbReference>
<sequence length="1823" mass="202093">MMQQVTEDFHQFQKLYSVLNIYPRFISAPVRQQQYILSHMSLPEGCMIFDIPNETNLPQDEPHGRSLTFISVCPSFQSLCSCINASSGPGRPLIETLQTLYSISRLAGDVFDTSLYRQKPAWVRASLQAHDTYRQWVSSLNGSLEVVIPSYHEALLAISAMTEPKTFADYKIIKYTPSAFVTSHQVESNLLASLCFQLLCLNPLIFCHVIPDHTLDTIQSLANADMSNLKVIIIRRAGLSSVPILRLVQDEPDIEALLDSGLDALVAKRPKLSTSRGSLREIALAHHKENPGFFVGSDYGNLEATQAWLELLVKMSEPLSMFSVHRTLALMPNSLQEIYETFLKRLPAHTERITQTALSWVASSQRPLSLEEVGVACALATNDVKAIHDLYRSIVVDLGEILLASFGSVIFIDHHRHLHIPDSLRQLVLDLEKERNEDLARINSKARNCLDLLGLYRDHDPLILAKSTSEHPFLEYAVTHWVSHYESEITLGQEGDQKDTLEFDLSSELSDCLNNDELMRFWATMYALLQHQAFDKPGGDPLVIATECGSLHLVHFLLSTKENGKPTGDLLLCSLNFAVSRGDLDMVKALIHNGADRSTAIKLIASSGQWSWLKDLDVTMQELEASDTQGFTALHYACRSGIFTLVESLIQKGADINARSNTQLTPLHIACQFGHVPIIRHLLQHDNLDINSVSSCGTPLAYACRWQQYGAVDTLICEKGQNIDISIFGEDDQRTALHHAAEQGHLDILKRLLDYTLTVSRETGLDTNVHQESTSRLQSMLNAQDCAGFTPFHLAAKNGHVEVTKDLWERASDKEDPVTTQDTHGNYPIDLATIEGHIQVVKLLLDEAADPQLFLCRGKDGDRPIHLAVIHSHYQLLEVLVQKNRIYLDVFNLNDICAIHLAARDGQIALLHMLKENGATIDVLDSNDATPLLLACRHGQSYAATFLIDNGASVNLADEDGASPLVEAIKTGMTNVVKQLLEVGAKADIHPDIFPLLLAIESGSVAIIDSLKPESSDWLVKDSQDRTVLHLAARSRSDETIKLVLEHSKEILQAKDTNGRTALHDAVEAGSASIVDKLLDAGVDPSIRDNEDRMPLELTQSEHILKLLMSACKSDNIEGNVKALRHSLEHGFLASVSELLAQDPGLGRMDSGMTALHIAAKAGQIELISKLMHKYHFSPSDRTSSGRTALSFAAEEGHLDIVKELYSQTQHGVDGADTEKNTPLFYACENGHVDIVSYYLLDPVPRLSKDDLILLNERGEGVLWAAVTANSPKIVELILSQLVQLDDPAHINRAQTETEEGQTPLHYAVRHDYSEIVDLLLAAKGIDGSLQDECGRTPMFLAAYHHREKSVDKLIERRWFGNVPNEHYFGWYPIHAAYDNSDILELLINAQSYDIDEVDVDGQTALYTASGYHKDSVKVLLKGGANPLRPDKASRTPLHVAAANLDSETVDMMLNYALEKKEGEESVDITAFSDESEHDILSSAVEGGNTPVVELFLERQLFHSYGPALEVAIEAHRPDAALALLNKAGSAFDSQLLERALSWATLSEYGDLQSCLIKILQAQPSDRTWDDEELFDASTRSDNIELIKLLRQRGSEIMTTRTDKQHGWSLSQILEAYGEKDGEDNVQLAVPRPPFQWDVNQKADCITASSIVEDAPLSILTFDSTDIWPGAVLSDHPIPPGINFYFEVSVLEHGDRCVCIGLGRGGCDVDRMPGWDPDTWGLHGDNGGLYHDDGDARQTSSEREFGAGDTIGVLVDTRLGKVFYSKNGKPFNAAFEHVRGQLFLMVGLGPDAKVEVNFGRDLEKKPFQFAQCRDMDYTIDIWV</sequence>
<dbReference type="PROSITE" id="PS50188">
    <property type="entry name" value="B302_SPRY"/>
    <property type="match status" value="1"/>
</dbReference>
<dbReference type="OrthoDB" id="4938465at2759"/>
<gene>
    <name evidence="6" type="ORF">H9Q72_003502</name>
</gene>
<dbReference type="PANTHER" id="PTHR24198:SF165">
    <property type="entry name" value="ANKYRIN REPEAT-CONTAINING PROTEIN-RELATED"/>
    <property type="match status" value="1"/>
</dbReference>
<dbReference type="SMART" id="SM00449">
    <property type="entry name" value="SPRY"/>
    <property type="match status" value="1"/>
</dbReference>
<dbReference type="PANTHER" id="PTHR24198">
    <property type="entry name" value="ANKYRIN REPEAT AND PROTEIN KINASE DOMAIN-CONTAINING PROTEIN"/>
    <property type="match status" value="1"/>
</dbReference>
<keyword evidence="7" id="KW-1185">Reference proteome</keyword>
<organism evidence="6 7">
    <name type="scientific">Fusarium xylarioides</name>
    <dbReference type="NCBI Taxonomy" id="221167"/>
    <lineage>
        <taxon>Eukaryota</taxon>
        <taxon>Fungi</taxon>
        <taxon>Dikarya</taxon>
        <taxon>Ascomycota</taxon>
        <taxon>Pezizomycotina</taxon>
        <taxon>Sordariomycetes</taxon>
        <taxon>Hypocreomycetidae</taxon>
        <taxon>Hypocreales</taxon>
        <taxon>Nectriaceae</taxon>
        <taxon>Fusarium</taxon>
        <taxon>Fusarium fujikuroi species complex</taxon>
    </lineage>
</organism>
<evidence type="ECO:0000256" key="2">
    <source>
        <dbReference type="ARBA" id="ARBA00023043"/>
    </source>
</evidence>
<dbReference type="PRINTS" id="PR01415">
    <property type="entry name" value="ANKYRIN"/>
</dbReference>
<dbReference type="SUPFAM" id="SSF48403">
    <property type="entry name" value="Ankyrin repeat"/>
    <property type="match status" value="5"/>
</dbReference>
<proteinExistence type="predicted"/>
<dbReference type="Gene3D" id="2.60.120.920">
    <property type="match status" value="1"/>
</dbReference>
<dbReference type="InterPro" id="IPR003877">
    <property type="entry name" value="SPRY_dom"/>
</dbReference>
<comment type="caution">
    <text evidence="6">The sequence shown here is derived from an EMBL/GenBank/DDBJ whole genome shotgun (WGS) entry which is preliminary data.</text>
</comment>
<evidence type="ECO:0000259" key="5">
    <source>
        <dbReference type="PROSITE" id="PS50188"/>
    </source>
</evidence>
<dbReference type="SUPFAM" id="SSF140860">
    <property type="entry name" value="Pseudo ankyrin repeat-like"/>
    <property type="match status" value="1"/>
</dbReference>
<feature type="repeat" description="ANK" evidence="3">
    <location>
        <begin position="1300"/>
        <end position="1333"/>
    </location>
</feature>
<reference evidence="6" key="2">
    <citation type="submission" date="2020-10" db="EMBL/GenBank/DDBJ databases">
        <authorList>
            <person name="Peck L.D."/>
            <person name="Nowell R.W."/>
            <person name="Flood J."/>
            <person name="Ryan M.J."/>
            <person name="Barraclough T.G."/>
        </authorList>
    </citation>
    <scope>NUCLEOTIDE SEQUENCE</scope>
    <source>
        <strain evidence="6">IMI 127659i</strain>
    </source>
</reference>
<feature type="repeat" description="ANK" evidence="3">
    <location>
        <begin position="787"/>
        <end position="813"/>
    </location>
</feature>
<feature type="repeat" description="ANK" evidence="3">
    <location>
        <begin position="960"/>
        <end position="992"/>
    </location>
</feature>
<keyword evidence="2 3" id="KW-0040">ANK repeat</keyword>
<feature type="repeat" description="ANK" evidence="3">
    <location>
        <begin position="1151"/>
        <end position="1172"/>
    </location>
</feature>
<dbReference type="CDD" id="cd12885">
    <property type="entry name" value="SPRY_RanBP_like"/>
    <property type="match status" value="1"/>
</dbReference>
<feature type="domain" description="G protein gamma" evidence="4">
    <location>
        <begin position="424"/>
        <end position="477"/>
    </location>
</feature>
<dbReference type="PROSITE" id="PS50088">
    <property type="entry name" value="ANK_REPEAT"/>
    <property type="match status" value="12"/>
</dbReference>
<feature type="repeat" description="ANK" evidence="3">
    <location>
        <begin position="629"/>
        <end position="661"/>
    </location>
</feature>
<dbReference type="InterPro" id="IPR002110">
    <property type="entry name" value="Ankyrin_rpt"/>
</dbReference>
<protein>
    <recommendedName>
        <fullName evidence="8">Protein SSH4</fullName>
    </recommendedName>
</protein>
<feature type="repeat" description="ANK" evidence="3">
    <location>
        <begin position="1058"/>
        <end position="1090"/>
    </location>
</feature>
<dbReference type="Gene3D" id="1.25.40.20">
    <property type="entry name" value="Ankyrin repeat-containing domain"/>
    <property type="match status" value="7"/>
</dbReference>
<accession>A0A9P7HZL6</accession>
<evidence type="ECO:0000313" key="6">
    <source>
        <dbReference type="EMBL" id="KAG5769159.1"/>
    </source>
</evidence>
<dbReference type="InterPro" id="IPR044736">
    <property type="entry name" value="Gid1/RanBPM/SPLA_SPRY"/>
</dbReference>
<dbReference type="SUPFAM" id="SSF49899">
    <property type="entry name" value="Concanavalin A-like lectins/glucanases"/>
    <property type="match status" value="1"/>
</dbReference>
<feature type="repeat" description="ANK" evidence="3">
    <location>
        <begin position="824"/>
        <end position="850"/>
    </location>
</feature>
<dbReference type="PROSITE" id="PS50297">
    <property type="entry name" value="ANK_REP_REGION"/>
    <property type="match status" value="12"/>
</dbReference>
<keyword evidence="1" id="KW-0677">Repeat</keyword>
<feature type="repeat" description="ANK" evidence="3">
    <location>
        <begin position="860"/>
        <end position="884"/>
    </location>
</feature>
<dbReference type="InterPro" id="IPR015898">
    <property type="entry name" value="G-protein_gamma-like_dom"/>
</dbReference>
<name>A0A9P7HZL6_9HYPO</name>
<dbReference type="InterPro" id="IPR043136">
    <property type="entry name" value="B30.2/SPRY_sf"/>
</dbReference>
<evidence type="ECO:0000256" key="1">
    <source>
        <dbReference type="ARBA" id="ARBA00022737"/>
    </source>
</evidence>
<feature type="repeat" description="ANK" evidence="3">
    <location>
        <begin position="662"/>
        <end position="695"/>
    </location>
</feature>
<evidence type="ECO:0008006" key="8">
    <source>
        <dbReference type="Google" id="ProtNLM"/>
    </source>
</evidence>
<dbReference type="GO" id="GO:0007186">
    <property type="term" value="P:G protein-coupled receptor signaling pathway"/>
    <property type="evidence" value="ECO:0007669"/>
    <property type="project" value="InterPro"/>
</dbReference>
<evidence type="ECO:0000313" key="7">
    <source>
        <dbReference type="Proteomes" id="UP000750502"/>
    </source>
</evidence>
<dbReference type="SMART" id="SM00248">
    <property type="entry name" value="ANK"/>
    <property type="match status" value="25"/>
</dbReference>
<dbReference type="EMBL" id="JADFTT010000084">
    <property type="protein sequence ID" value="KAG5769159.1"/>
    <property type="molecule type" value="Genomic_DNA"/>
</dbReference>